<dbReference type="Gene3D" id="3.40.50.2300">
    <property type="match status" value="1"/>
</dbReference>
<evidence type="ECO:0000313" key="10">
    <source>
        <dbReference type="EMBL" id="AVO46149.1"/>
    </source>
</evidence>
<dbReference type="Proteomes" id="UP000237889">
    <property type="component" value="Chromosome"/>
</dbReference>
<accession>A0A2S0ND94</accession>
<dbReference type="SMART" id="SM00387">
    <property type="entry name" value="HATPase_c"/>
    <property type="match status" value="1"/>
</dbReference>
<dbReference type="Gene3D" id="3.30.565.10">
    <property type="entry name" value="Histidine kinase-like ATPase, C-terminal domain"/>
    <property type="match status" value="1"/>
</dbReference>
<evidence type="ECO:0000313" key="11">
    <source>
        <dbReference type="Proteomes" id="UP000237889"/>
    </source>
</evidence>
<keyword evidence="3 5" id="KW-0597">Phosphoprotein</keyword>
<dbReference type="SMART" id="SM00388">
    <property type="entry name" value="HisKA"/>
    <property type="match status" value="1"/>
</dbReference>
<dbReference type="Pfam" id="PF08448">
    <property type="entry name" value="PAS_4"/>
    <property type="match status" value="1"/>
</dbReference>
<name>A0A2S0ND94_9HYPH</name>
<sequence>MPAWPGGAWRLAVDAFALVAGGAAALGVAFAAALFHLLHARRALLRKTAALEDTVETLTDRVFELAESEERHRGLIDAQGDLIVRRDADGIITFANRAFGDLVGAPAAELVGRGDTPLVVDRSDERREPDGSRSIDELVATPTGRRWIAWRHHAVLDGDGRPEELQSVGRDVTDRKAAEAALAASRARAESANAAKSRFLATVSHEIRTPLNGILGMADLLLDTGLSPEQRTYAEAVKGSGETLLALIDEILDFSKIEAGRLDLDEAPFDLLPIIEGAAELLGPRAQAKGLDVATAVAPDVPSRLVGDATRLRQVLLNLAGNAVKFTEAGGVTIAAAREADQLILTVADTGPGIAPADVERIFGEFEQGETTFSRRHAGTGLGLAISRRIVALMGGTLSVATAPGAGATFTVRLPMTLASGAVEPEERLPGLSVLVVSPSPIEREALTRRLSARGADAAACSDPEGVPADTRYDTAIIDHRLGDDGVATVLDALKDRVRRTVLLVRPAERPAIAAWREKGIGGWLVSPVREASLVMQMRAQGEVPAEGAPEAEGAADDVPSAAGGPSLTILVAEDNAINALLCRKLVEKLGHRPVWVTDGRAAAATALDPQAGIDLVLMDMQMPDYDGLSAAKLIRAGEGEGRRLPIVALTANAFAEDRAAAIAAGMDSFLTKPLDRDRLAEAIDRYVAVTTTGRGPAERGTAKGRR</sequence>
<dbReference type="PROSITE" id="PS50112">
    <property type="entry name" value="PAS"/>
    <property type="match status" value="1"/>
</dbReference>
<protein>
    <recommendedName>
        <fullName evidence="2">histidine kinase</fullName>
        <ecNumber evidence="2">2.7.13.3</ecNumber>
    </recommendedName>
</protein>
<dbReference type="InterPro" id="IPR004358">
    <property type="entry name" value="Sig_transdc_His_kin-like_C"/>
</dbReference>
<keyword evidence="10" id="KW-0418">Kinase</keyword>
<keyword evidence="10" id="KW-0808">Transferase</keyword>
<dbReference type="InterPro" id="IPR001789">
    <property type="entry name" value="Sig_transdc_resp-reg_receiver"/>
</dbReference>
<feature type="domain" description="Histidine kinase" evidence="7">
    <location>
        <begin position="202"/>
        <end position="418"/>
    </location>
</feature>
<comment type="catalytic activity">
    <reaction evidence="1">
        <text>ATP + protein L-histidine = ADP + protein N-phospho-L-histidine.</text>
        <dbReference type="EC" id="2.7.13.3"/>
    </reaction>
</comment>
<dbReference type="SUPFAM" id="SSF47384">
    <property type="entry name" value="Homodimeric domain of signal transducing histidine kinase"/>
    <property type="match status" value="1"/>
</dbReference>
<gene>
    <name evidence="10" type="ORF">C6569_14340</name>
</gene>
<feature type="domain" description="Response regulatory" evidence="8">
    <location>
        <begin position="569"/>
        <end position="688"/>
    </location>
</feature>
<keyword evidence="6" id="KW-1133">Transmembrane helix</keyword>
<evidence type="ECO:0000256" key="6">
    <source>
        <dbReference type="SAM" id="Phobius"/>
    </source>
</evidence>
<dbReference type="PANTHER" id="PTHR45339:SF5">
    <property type="entry name" value="HISTIDINE KINASE"/>
    <property type="match status" value="1"/>
</dbReference>
<dbReference type="PROSITE" id="PS50110">
    <property type="entry name" value="RESPONSE_REGULATORY"/>
    <property type="match status" value="2"/>
</dbReference>
<dbReference type="FunFam" id="3.30.565.10:FF:000010">
    <property type="entry name" value="Sensor histidine kinase RcsC"/>
    <property type="match status" value="1"/>
</dbReference>
<feature type="modified residue" description="4-aspartylphosphate" evidence="5">
    <location>
        <position position="479"/>
    </location>
</feature>
<feature type="domain" description="PAS" evidence="9">
    <location>
        <begin position="68"/>
        <end position="113"/>
    </location>
</feature>
<evidence type="ECO:0000259" key="9">
    <source>
        <dbReference type="PROSITE" id="PS50112"/>
    </source>
</evidence>
<reference evidence="10 11" key="1">
    <citation type="submission" date="2018-03" db="EMBL/GenBank/DDBJ databases">
        <title>Genome sequencing of Phreatobacter sp.</title>
        <authorList>
            <person name="Kim S.-J."/>
            <person name="Heo J."/>
            <person name="Kwon S.-W."/>
        </authorList>
    </citation>
    <scope>NUCLEOTIDE SEQUENCE [LARGE SCALE GENOMIC DNA]</scope>
    <source>
        <strain evidence="10 11">S-12</strain>
    </source>
</reference>
<dbReference type="Pfam" id="PF02518">
    <property type="entry name" value="HATPase_c"/>
    <property type="match status" value="1"/>
</dbReference>
<keyword evidence="11" id="KW-1185">Reference proteome</keyword>
<dbReference type="SUPFAM" id="SSF52172">
    <property type="entry name" value="CheY-like"/>
    <property type="match status" value="2"/>
</dbReference>
<dbReference type="EC" id="2.7.13.3" evidence="2"/>
<evidence type="ECO:0000256" key="3">
    <source>
        <dbReference type="ARBA" id="ARBA00022553"/>
    </source>
</evidence>
<dbReference type="GO" id="GO:0000155">
    <property type="term" value="F:phosphorelay sensor kinase activity"/>
    <property type="evidence" value="ECO:0007669"/>
    <property type="project" value="InterPro"/>
</dbReference>
<dbReference type="NCBIfam" id="TIGR00229">
    <property type="entry name" value="sensory_box"/>
    <property type="match status" value="1"/>
</dbReference>
<dbReference type="InterPro" id="IPR011006">
    <property type="entry name" value="CheY-like_superfamily"/>
</dbReference>
<keyword evidence="6" id="KW-0472">Membrane</keyword>
<feature type="domain" description="Response regulatory" evidence="8">
    <location>
        <begin position="433"/>
        <end position="542"/>
    </location>
</feature>
<dbReference type="Pfam" id="PF00512">
    <property type="entry name" value="HisKA"/>
    <property type="match status" value="1"/>
</dbReference>
<dbReference type="InterPro" id="IPR036890">
    <property type="entry name" value="HATPase_C_sf"/>
</dbReference>
<dbReference type="EMBL" id="CP027668">
    <property type="protein sequence ID" value="AVO46149.1"/>
    <property type="molecule type" value="Genomic_DNA"/>
</dbReference>
<evidence type="ECO:0000256" key="5">
    <source>
        <dbReference type="PROSITE-ProRule" id="PRU00169"/>
    </source>
</evidence>
<dbReference type="InterPro" id="IPR035965">
    <property type="entry name" value="PAS-like_dom_sf"/>
</dbReference>
<dbReference type="InterPro" id="IPR003661">
    <property type="entry name" value="HisK_dim/P_dom"/>
</dbReference>
<proteinExistence type="predicted"/>
<dbReference type="SMART" id="SM00091">
    <property type="entry name" value="PAS"/>
    <property type="match status" value="1"/>
</dbReference>
<dbReference type="OrthoDB" id="9801651at2"/>
<dbReference type="CDD" id="cd00130">
    <property type="entry name" value="PAS"/>
    <property type="match status" value="1"/>
</dbReference>
<dbReference type="InterPro" id="IPR005467">
    <property type="entry name" value="His_kinase_dom"/>
</dbReference>
<evidence type="ECO:0000259" key="7">
    <source>
        <dbReference type="PROSITE" id="PS50109"/>
    </source>
</evidence>
<dbReference type="InterPro" id="IPR013656">
    <property type="entry name" value="PAS_4"/>
</dbReference>
<dbReference type="FunFam" id="1.10.287.130:FF:000158">
    <property type="entry name" value="Hybrid sensor histidine kinase/response regulator"/>
    <property type="match status" value="1"/>
</dbReference>
<dbReference type="SUPFAM" id="SSF55785">
    <property type="entry name" value="PYP-like sensor domain (PAS domain)"/>
    <property type="match status" value="1"/>
</dbReference>
<dbReference type="Gene3D" id="1.10.287.130">
    <property type="match status" value="1"/>
</dbReference>
<dbReference type="InterPro" id="IPR003594">
    <property type="entry name" value="HATPase_dom"/>
</dbReference>
<dbReference type="PANTHER" id="PTHR45339">
    <property type="entry name" value="HYBRID SIGNAL TRANSDUCTION HISTIDINE KINASE J"/>
    <property type="match status" value="1"/>
</dbReference>
<evidence type="ECO:0000259" key="8">
    <source>
        <dbReference type="PROSITE" id="PS50110"/>
    </source>
</evidence>
<dbReference type="InterPro" id="IPR036097">
    <property type="entry name" value="HisK_dim/P_sf"/>
</dbReference>
<dbReference type="Pfam" id="PF00072">
    <property type="entry name" value="Response_reg"/>
    <property type="match status" value="1"/>
</dbReference>
<feature type="transmembrane region" description="Helical" evidence="6">
    <location>
        <begin position="15"/>
        <end position="38"/>
    </location>
</feature>
<evidence type="ECO:0000256" key="2">
    <source>
        <dbReference type="ARBA" id="ARBA00012438"/>
    </source>
</evidence>
<dbReference type="CDD" id="cd16922">
    <property type="entry name" value="HATPase_EvgS-ArcB-TorS-like"/>
    <property type="match status" value="1"/>
</dbReference>
<dbReference type="SMART" id="SM00448">
    <property type="entry name" value="REC"/>
    <property type="match status" value="1"/>
</dbReference>
<evidence type="ECO:0000256" key="4">
    <source>
        <dbReference type="ARBA" id="ARBA00023012"/>
    </source>
</evidence>
<dbReference type="CDD" id="cd17546">
    <property type="entry name" value="REC_hyHK_CKI1_RcsC-like"/>
    <property type="match status" value="1"/>
</dbReference>
<feature type="modified residue" description="4-aspartylphosphate" evidence="5">
    <location>
        <position position="620"/>
    </location>
</feature>
<dbReference type="PROSITE" id="PS50109">
    <property type="entry name" value="HIS_KIN"/>
    <property type="match status" value="1"/>
</dbReference>
<keyword evidence="4" id="KW-0902">Two-component regulatory system</keyword>
<dbReference type="KEGG" id="phr:C6569_14340"/>
<organism evidence="10 11">
    <name type="scientific">Phreatobacter cathodiphilus</name>
    <dbReference type="NCBI Taxonomy" id="1868589"/>
    <lineage>
        <taxon>Bacteria</taxon>
        <taxon>Pseudomonadati</taxon>
        <taxon>Pseudomonadota</taxon>
        <taxon>Alphaproteobacteria</taxon>
        <taxon>Hyphomicrobiales</taxon>
        <taxon>Phreatobacteraceae</taxon>
        <taxon>Phreatobacter</taxon>
    </lineage>
</organism>
<dbReference type="SUPFAM" id="SSF55874">
    <property type="entry name" value="ATPase domain of HSP90 chaperone/DNA topoisomerase II/histidine kinase"/>
    <property type="match status" value="1"/>
</dbReference>
<dbReference type="PRINTS" id="PR00344">
    <property type="entry name" value="BCTRLSENSOR"/>
</dbReference>
<keyword evidence="6" id="KW-0812">Transmembrane</keyword>
<evidence type="ECO:0000256" key="1">
    <source>
        <dbReference type="ARBA" id="ARBA00000085"/>
    </source>
</evidence>
<dbReference type="InterPro" id="IPR000014">
    <property type="entry name" value="PAS"/>
</dbReference>
<dbReference type="Gene3D" id="3.30.450.20">
    <property type="entry name" value="PAS domain"/>
    <property type="match status" value="1"/>
</dbReference>
<dbReference type="AlphaFoldDB" id="A0A2S0ND94"/>
<dbReference type="CDD" id="cd00082">
    <property type="entry name" value="HisKA"/>
    <property type="match status" value="1"/>
</dbReference>